<feature type="binding site" evidence="10">
    <location>
        <begin position="195"/>
        <end position="196"/>
    </location>
    <ligand>
        <name>NADP(+)</name>
        <dbReference type="ChEBI" id="CHEBI:58349"/>
    </ligand>
</feature>
<evidence type="ECO:0000256" key="2">
    <source>
        <dbReference type="ARBA" id="ARBA00008312"/>
    </source>
</evidence>
<sequence length="457" mass="49542">MTTRKLRVAIVGSGPAGIYAADALMKSGRDVSIDILERLPAPFGLIRYGVAPDHPRIKGIIKSLHRVLDKPEVRLLGNVDVGRDVSVAELRRLYDAVVFATGATGDRDLDIPGADLEGHHGAGEFVGFYDSHPEFAREWDLSAESVAVVGVGNVGLDVARILAKTADELHVTEIADNVYEGLGANAAREVHVFGRRGPAQAKFTPLELKELDHSPTIEVVIDPEDIDYDAASESARRESKIVDQVCSIIENYAIRDPKGAPHKLHIHFFESPVELLGENGRVTAIRTERTKLDGNGGVVGTGKFTDWPVGAVYRAVGYRSDAVPEVPFDEAKAVIPNEGGRVDGHVGLYATGWVRRGPVGLIGNTKGDANEAIGNLLADWDEGILEPAAEPSESAVTDFFDVRGIEYTTWDGWHRLDAAERAAGEAEGRERKKFVEWDDMVTHSRDHTGVHAGSFSK</sequence>
<protein>
    <recommendedName>
        <fullName evidence="3">ferredoxin--NADP(+) reductase</fullName>
        <ecNumber evidence="3">1.18.1.2</ecNumber>
    </recommendedName>
</protein>
<feature type="binding site" evidence="10">
    <location>
        <position position="207"/>
    </location>
    <ligand>
        <name>NADP(+)</name>
        <dbReference type="ChEBI" id="CHEBI:58349"/>
    </ligand>
</feature>
<feature type="binding site" evidence="9">
    <location>
        <position position="81"/>
    </location>
    <ligand>
        <name>FAD</name>
        <dbReference type="ChEBI" id="CHEBI:57692"/>
    </ligand>
</feature>
<accession>A0A2N6SX25</accession>
<comment type="similarity">
    <text evidence="2">Belongs to the ferredoxin--NADP reductase type 1 family.</text>
</comment>
<evidence type="ECO:0000256" key="6">
    <source>
        <dbReference type="ARBA" id="ARBA00022857"/>
    </source>
</evidence>
<comment type="catalytic activity">
    <reaction evidence="8">
        <text>2 reduced [2Fe-2S]-[ferredoxin] + NADP(+) + H(+) = 2 oxidized [2Fe-2S]-[ferredoxin] + NADPH</text>
        <dbReference type="Rhea" id="RHEA:20125"/>
        <dbReference type="Rhea" id="RHEA-COMP:10000"/>
        <dbReference type="Rhea" id="RHEA-COMP:10001"/>
        <dbReference type="ChEBI" id="CHEBI:15378"/>
        <dbReference type="ChEBI" id="CHEBI:33737"/>
        <dbReference type="ChEBI" id="CHEBI:33738"/>
        <dbReference type="ChEBI" id="CHEBI:57783"/>
        <dbReference type="ChEBI" id="CHEBI:58349"/>
        <dbReference type="EC" id="1.18.1.2"/>
    </reaction>
</comment>
<dbReference type="InterPro" id="IPR055275">
    <property type="entry name" value="Ferredox_Rdtase"/>
</dbReference>
<feature type="binding site" evidence="9">
    <location>
        <position position="16"/>
    </location>
    <ligand>
        <name>FAD</name>
        <dbReference type="ChEBI" id="CHEBI:57692"/>
    </ligand>
</feature>
<evidence type="ECO:0000256" key="7">
    <source>
        <dbReference type="ARBA" id="ARBA00023002"/>
    </source>
</evidence>
<feature type="binding site" evidence="9">
    <location>
        <position position="45"/>
    </location>
    <ligand>
        <name>FAD</name>
        <dbReference type="ChEBI" id="CHEBI:57692"/>
    </ligand>
</feature>
<keyword evidence="6 10" id="KW-0521">NADP</keyword>
<evidence type="ECO:0000313" key="13">
    <source>
        <dbReference type="Proteomes" id="UP000235363"/>
    </source>
</evidence>
<evidence type="ECO:0000313" key="12">
    <source>
        <dbReference type="EMBL" id="PMC61566.1"/>
    </source>
</evidence>
<keyword evidence="4" id="KW-0285">Flavoprotein</keyword>
<dbReference type="RefSeq" id="WP_102214008.1">
    <property type="nucleotide sequence ID" value="NZ_PNHF01000025.1"/>
</dbReference>
<feature type="binding site" evidence="9">
    <location>
        <position position="353"/>
    </location>
    <ligand>
        <name>FAD</name>
        <dbReference type="ChEBI" id="CHEBI:57692"/>
    </ligand>
</feature>
<reference evidence="12 13" key="1">
    <citation type="submission" date="2017-09" db="EMBL/GenBank/DDBJ databases">
        <title>Bacterial strain isolated from the female urinary microbiota.</title>
        <authorList>
            <person name="Thomas-White K."/>
            <person name="Kumar N."/>
            <person name="Forster S."/>
            <person name="Putonti C."/>
            <person name="Lawley T."/>
            <person name="Wolfe A.J."/>
        </authorList>
    </citation>
    <scope>NUCLEOTIDE SEQUENCE [LARGE SCALE GENOMIC DNA]</scope>
    <source>
        <strain evidence="12 13">UMB0908</strain>
    </source>
</reference>
<keyword evidence="5 9" id="KW-0274">FAD</keyword>
<dbReference type="Gene3D" id="3.50.50.60">
    <property type="entry name" value="FAD/NAD(P)-binding domain"/>
    <property type="match status" value="1"/>
</dbReference>
<feature type="binding site" evidence="9">
    <location>
        <position position="37"/>
    </location>
    <ligand>
        <name>FAD</name>
        <dbReference type="ChEBI" id="CHEBI:57692"/>
    </ligand>
</feature>
<evidence type="ECO:0000256" key="1">
    <source>
        <dbReference type="ARBA" id="ARBA00001974"/>
    </source>
</evidence>
<evidence type="ECO:0000256" key="4">
    <source>
        <dbReference type="ARBA" id="ARBA00022630"/>
    </source>
</evidence>
<dbReference type="PIRSF" id="PIRSF000362">
    <property type="entry name" value="FNR"/>
    <property type="match status" value="1"/>
</dbReference>
<evidence type="ECO:0000256" key="3">
    <source>
        <dbReference type="ARBA" id="ARBA00013223"/>
    </source>
</evidence>
<dbReference type="GO" id="GO:0004324">
    <property type="term" value="F:ferredoxin-NADP+ reductase activity"/>
    <property type="evidence" value="ECO:0007669"/>
    <property type="project" value="UniProtKB-EC"/>
</dbReference>
<dbReference type="InterPro" id="IPR023753">
    <property type="entry name" value="FAD/NAD-binding_dom"/>
</dbReference>
<dbReference type="EMBL" id="PNHF01000025">
    <property type="protein sequence ID" value="PMC61566.1"/>
    <property type="molecule type" value="Genomic_DNA"/>
</dbReference>
<dbReference type="PANTHER" id="PTHR48467">
    <property type="entry name" value="GLUTAMATE SYNTHASE 1 [NADH], CHLOROPLASTIC-LIKE"/>
    <property type="match status" value="1"/>
</dbReference>
<organism evidence="12 13">
    <name type="scientific">Corynebacterium xerosis</name>
    <dbReference type="NCBI Taxonomy" id="1725"/>
    <lineage>
        <taxon>Bacteria</taxon>
        <taxon>Bacillati</taxon>
        <taxon>Actinomycetota</taxon>
        <taxon>Actinomycetes</taxon>
        <taxon>Mycobacteriales</taxon>
        <taxon>Corynebacteriaceae</taxon>
        <taxon>Corynebacterium</taxon>
    </lineage>
</organism>
<evidence type="ECO:0000259" key="11">
    <source>
        <dbReference type="Pfam" id="PF07992"/>
    </source>
</evidence>
<evidence type="ECO:0000256" key="8">
    <source>
        <dbReference type="ARBA" id="ARBA00047776"/>
    </source>
</evidence>
<dbReference type="PRINTS" id="PR00419">
    <property type="entry name" value="ADXRDTASE"/>
</dbReference>
<comment type="caution">
    <text evidence="12">The sequence shown here is derived from an EMBL/GenBank/DDBJ whole genome shotgun (WGS) entry which is preliminary data.</text>
</comment>
<feature type="binding site" evidence="10">
    <location>
        <position position="360"/>
    </location>
    <ligand>
        <name>NADP(+)</name>
        <dbReference type="ChEBI" id="CHEBI:58349"/>
    </ligand>
</feature>
<dbReference type="Pfam" id="PF07992">
    <property type="entry name" value="Pyr_redox_2"/>
    <property type="match status" value="1"/>
</dbReference>
<feature type="domain" description="FAD/NAD(P)-binding" evidence="11">
    <location>
        <begin position="7"/>
        <end position="190"/>
    </location>
</feature>
<dbReference type="InterPro" id="IPR021163">
    <property type="entry name" value="Ferredox_Rdtase_adrenod"/>
</dbReference>
<name>A0A2N6SX25_9CORY</name>
<dbReference type="EC" id="1.18.1.2" evidence="3"/>
<dbReference type="InterPro" id="IPR036188">
    <property type="entry name" value="FAD/NAD-bd_sf"/>
</dbReference>
<keyword evidence="7" id="KW-0560">Oxidoreductase</keyword>
<evidence type="ECO:0000256" key="5">
    <source>
        <dbReference type="ARBA" id="ARBA00022827"/>
    </source>
</evidence>
<dbReference type="AlphaFoldDB" id="A0A2N6SX25"/>
<dbReference type="Gene3D" id="3.40.50.720">
    <property type="entry name" value="NAD(P)-binding Rossmann-like Domain"/>
    <property type="match status" value="1"/>
</dbReference>
<dbReference type="SUPFAM" id="SSF51971">
    <property type="entry name" value="Nucleotide-binding domain"/>
    <property type="match status" value="1"/>
</dbReference>
<gene>
    <name evidence="12" type="ORF">CJ204_10215</name>
</gene>
<dbReference type="PANTHER" id="PTHR48467:SF1">
    <property type="entry name" value="GLUTAMATE SYNTHASE 1 [NADH], CHLOROPLASTIC-LIKE"/>
    <property type="match status" value="1"/>
</dbReference>
<evidence type="ECO:0000256" key="10">
    <source>
        <dbReference type="PIRSR" id="PIRSR000362-2"/>
    </source>
</evidence>
<dbReference type="Proteomes" id="UP000235363">
    <property type="component" value="Unassembled WGS sequence"/>
</dbReference>
<comment type="cofactor">
    <cofactor evidence="1 9">
        <name>FAD</name>
        <dbReference type="ChEBI" id="CHEBI:57692"/>
    </cofactor>
</comment>
<proteinExistence type="inferred from homology"/>
<evidence type="ECO:0000256" key="9">
    <source>
        <dbReference type="PIRSR" id="PIRSR000362-1"/>
    </source>
</evidence>
<feature type="binding site" evidence="9">
    <location>
        <begin position="360"/>
        <end position="362"/>
    </location>
    <ligand>
        <name>FAD</name>
        <dbReference type="ChEBI" id="CHEBI:57692"/>
    </ligand>
</feature>